<protein>
    <recommendedName>
        <fullName evidence="3">Cna protein B-type domain protein</fullName>
    </recommendedName>
</protein>
<dbReference type="Proteomes" id="UP000825483">
    <property type="component" value="Unassembled WGS sequence"/>
</dbReference>
<evidence type="ECO:0000313" key="2">
    <source>
        <dbReference type="Proteomes" id="UP000825483"/>
    </source>
</evidence>
<dbReference type="EMBL" id="BPUB01000003">
    <property type="protein sequence ID" value="GJG60296.1"/>
    <property type="molecule type" value="Genomic_DNA"/>
</dbReference>
<evidence type="ECO:0008006" key="3">
    <source>
        <dbReference type="Google" id="ProtNLM"/>
    </source>
</evidence>
<evidence type="ECO:0000313" key="1">
    <source>
        <dbReference type="EMBL" id="GJG60296.1"/>
    </source>
</evidence>
<accession>A0A9R1CCZ7</accession>
<proteinExistence type="predicted"/>
<sequence>MKRLATLLLLLVIVVRCLGQTYHGKISNADGKALEGATVMLLNDKGNPAGFSRSLTNGEFSISPQRGKSAQAIQFSKMGFGTKKIPLEEFKNGATYILENKTFELKEVKVTPDKAFQRGDTTTYLVSAYMQKQDRSIADVLKKIPGIEVRQDGQISVDGKAINKFYIEGMDLLGGKYSLASENIDVQKVSRVQVLHNHQPVRVLRDVNFSEQAALNIVLKDDARNVWQGVVEASGGHTLQGDGSWIRDGRSLAMFFARKMQSISMLKTNNNGKDISREVSDLANENTEFDDGAQLFNISLTDPLLDQQRYTFNNTNLLATNWLFKPNKDTDLRFQADALFDKTNQNMSRSTTFIDAVPDGITITEEQSAFSKRNEWKGELLYKLNSDKAFVSNSFRGYVDFNYSRGLSILNEKEVQQNVEPRKRYIDDNLRVIKKLPNNHSISFTTRLHYGYLPGKLLLQDGNSERLGIHNLLWNASSYFRHKLAGIYLTWRIGAEYNDQRQNIDNPMTKATDQYQRFDVWLAPSVSYKSQSFSIMATGRTSLVNRRLHGMKRWQTVFQPTLMMEYKLNGYVSTNLNYVNAWSPFALSQSSDLPLYTDYMSLTQGVGALMNSRNQMVMHSWRYSNPVRGLTGSVDFTYNHTIGIPLYNSSYANGFYVRKASGEESDADNYIINGRISRALGWGRLSIALSGSINWYDYDLMLSDIRTPIKQRHSTIGLELSWHPLPWLSAEEKSGVNFNRQSSSSSAIENISLRYFRHQLNIFLMPGKWQIECMNEYYHSNDNTISNNYFCDIKASYRTKTYEVGVTCTNIFGTTDYERHIVNSFTRAFTMNILRPRSVLCFFSFSI</sequence>
<dbReference type="SUPFAM" id="SSF56935">
    <property type="entry name" value="Porins"/>
    <property type="match status" value="1"/>
</dbReference>
<dbReference type="AlphaFoldDB" id="A0A9R1CCZ7"/>
<dbReference type="GeneID" id="72467739"/>
<keyword evidence="2" id="KW-1185">Reference proteome</keyword>
<organism evidence="1 2">
    <name type="scientific">Prevotella lacticifex</name>
    <dbReference type="NCBI Taxonomy" id="2854755"/>
    <lineage>
        <taxon>Bacteria</taxon>
        <taxon>Pseudomonadati</taxon>
        <taxon>Bacteroidota</taxon>
        <taxon>Bacteroidia</taxon>
        <taxon>Bacteroidales</taxon>
        <taxon>Prevotellaceae</taxon>
        <taxon>Prevotella</taxon>
    </lineage>
</organism>
<reference evidence="1" key="1">
    <citation type="journal article" date="2022" name="Int. J. Syst. Evol. Microbiol.">
        <title>Prevotella lacticifex sp. nov., isolated from the rumen of cows.</title>
        <authorList>
            <person name="Shinkai T."/>
            <person name="Ikeyama N."/>
            <person name="Kumagai M."/>
            <person name="Ohmori H."/>
            <person name="Sakamoto M."/>
            <person name="Ohkuma M."/>
            <person name="Mitsumori M."/>
        </authorList>
    </citation>
    <scope>NUCLEOTIDE SEQUENCE</scope>
    <source>
        <strain evidence="1">R5076</strain>
    </source>
</reference>
<gene>
    <name evidence="1" type="ORF">PRLR5076_31470</name>
</gene>
<comment type="caution">
    <text evidence="1">The sequence shown here is derived from an EMBL/GenBank/DDBJ whole genome shotgun (WGS) entry which is preliminary data.</text>
</comment>
<name>A0A9R1CCZ7_9BACT</name>
<dbReference type="RefSeq" id="WP_223926461.1">
    <property type="nucleotide sequence ID" value="NZ_BPTU01000001.1"/>
</dbReference>